<protein>
    <recommendedName>
        <fullName evidence="3">Phospholipase/carboxylesterase/thioesterase domain-containing protein</fullName>
    </recommendedName>
</protein>
<accession>A0A024UEV5</accession>
<evidence type="ECO:0000313" key="4">
    <source>
        <dbReference type="EMBL" id="ETW04814.1"/>
    </source>
</evidence>
<evidence type="ECO:0000259" key="3">
    <source>
        <dbReference type="Pfam" id="PF02230"/>
    </source>
</evidence>
<dbReference type="EMBL" id="KI913957">
    <property type="protein sequence ID" value="ETW04814.1"/>
    <property type="molecule type" value="Genomic_DNA"/>
</dbReference>
<dbReference type="eggNOG" id="KOG2112">
    <property type="taxonomic scope" value="Eukaryota"/>
</dbReference>
<reference evidence="5 6" key="2">
    <citation type="submission" date="2018-08" db="EMBL/GenBank/DDBJ databases">
        <title>Aphanomyces genome sequencing and annotation.</title>
        <authorList>
            <person name="Minardi D."/>
            <person name="Oidtmann B."/>
            <person name="Van Der Giezen M."/>
            <person name="Studholme D.J."/>
        </authorList>
    </citation>
    <scope>NUCLEOTIDE SEQUENCE [LARGE SCALE GENOMIC DNA]</scope>
    <source>
        <strain evidence="5 6">NJM0002</strain>
    </source>
</reference>
<dbReference type="STRING" id="157072.A0A024UEV5"/>
<dbReference type="OrthoDB" id="2418081at2759"/>
<proteinExistence type="inferred from homology"/>
<dbReference type="VEuPathDB" id="FungiDB:H310_03945"/>
<evidence type="ECO:0000313" key="5">
    <source>
        <dbReference type="EMBL" id="RHY32069.1"/>
    </source>
</evidence>
<feature type="domain" description="Phospholipase/carboxylesterase/thioesterase" evidence="3">
    <location>
        <begin position="21"/>
        <end position="229"/>
    </location>
</feature>
<gene>
    <name evidence="5" type="ORF">DYB32_002902</name>
    <name evidence="4" type="ORF">H310_03945</name>
</gene>
<dbReference type="GeneID" id="20080995"/>
<dbReference type="GO" id="GO:0052689">
    <property type="term" value="F:carboxylic ester hydrolase activity"/>
    <property type="evidence" value="ECO:0007669"/>
    <property type="project" value="TreeGrafter"/>
</dbReference>
<dbReference type="InterPro" id="IPR003140">
    <property type="entry name" value="PLipase/COase/thioEstase"/>
</dbReference>
<dbReference type="Proteomes" id="UP000285060">
    <property type="component" value="Unassembled WGS sequence"/>
</dbReference>
<keyword evidence="2" id="KW-0378">Hydrolase</keyword>
<dbReference type="RefSeq" id="XP_008866252.1">
    <property type="nucleotide sequence ID" value="XM_008868030.1"/>
</dbReference>
<dbReference type="Pfam" id="PF02230">
    <property type="entry name" value="Abhydrolase_2"/>
    <property type="match status" value="1"/>
</dbReference>
<organism evidence="4">
    <name type="scientific">Aphanomyces invadans</name>
    <dbReference type="NCBI Taxonomy" id="157072"/>
    <lineage>
        <taxon>Eukaryota</taxon>
        <taxon>Sar</taxon>
        <taxon>Stramenopiles</taxon>
        <taxon>Oomycota</taxon>
        <taxon>Saprolegniomycetes</taxon>
        <taxon>Saprolegniales</taxon>
        <taxon>Verrucalvaceae</taxon>
        <taxon>Aphanomyces</taxon>
    </lineage>
</organism>
<evidence type="ECO:0000313" key="6">
    <source>
        <dbReference type="Proteomes" id="UP000285060"/>
    </source>
</evidence>
<dbReference type="Gene3D" id="3.40.50.1820">
    <property type="entry name" value="alpha/beta hydrolase"/>
    <property type="match status" value="1"/>
</dbReference>
<dbReference type="InterPro" id="IPR029058">
    <property type="entry name" value="AB_hydrolase_fold"/>
</dbReference>
<dbReference type="AlphaFoldDB" id="A0A024UEV5"/>
<dbReference type="RefSeq" id="XP_008866251.1">
    <property type="nucleotide sequence ID" value="XM_008868029.1"/>
</dbReference>
<dbReference type="PANTHER" id="PTHR10655">
    <property type="entry name" value="LYSOPHOSPHOLIPASE-RELATED"/>
    <property type="match status" value="1"/>
</dbReference>
<reference evidence="4" key="1">
    <citation type="submission" date="2013-12" db="EMBL/GenBank/DDBJ databases">
        <title>The Genome Sequence of Aphanomyces invadans NJM9701.</title>
        <authorList>
            <consortium name="The Broad Institute Genomics Platform"/>
            <person name="Russ C."/>
            <person name="Tyler B."/>
            <person name="van West P."/>
            <person name="Dieguez-Uribeondo J."/>
            <person name="Young S.K."/>
            <person name="Zeng Q."/>
            <person name="Gargeya S."/>
            <person name="Fitzgerald M."/>
            <person name="Abouelleil A."/>
            <person name="Alvarado L."/>
            <person name="Chapman S.B."/>
            <person name="Gainer-Dewar J."/>
            <person name="Goldberg J."/>
            <person name="Griggs A."/>
            <person name="Gujja S."/>
            <person name="Hansen M."/>
            <person name="Howarth C."/>
            <person name="Imamovic A."/>
            <person name="Ireland A."/>
            <person name="Larimer J."/>
            <person name="McCowan C."/>
            <person name="Murphy C."/>
            <person name="Pearson M."/>
            <person name="Poon T.W."/>
            <person name="Priest M."/>
            <person name="Roberts A."/>
            <person name="Saif S."/>
            <person name="Shea T."/>
            <person name="Sykes S."/>
            <person name="Wortman J."/>
            <person name="Nusbaum C."/>
            <person name="Birren B."/>
        </authorList>
    </citation>
    <scope>NUCLEOTIDE SEQUENCE [LARGE SCALE GENOMIC DNA]</scope>
    <source>
        <strain evidence="4">NJM9701</strain>
    </source>
</reference>
<dbReference type="EMBL" id="QUSY01000164">
    <property type="protein sequence ID" value="RHY32069.1"/>
    <property type="molecule type" value="Genomic_DNA"/>
</dbReference>
<dbReference type="SUPFAM" id="SSF53474">
    <property type="entry name" value="alpha/beta-Hydrolases"/>
    <property type="match status" value="1"/>
</dbReference>
<dbReference type="GO" id="GO:0008474">
    <property type="term" value="F:palmitoyl-(protein) hydrolase activity"/>
    <property type="evidence" value="ECO:0007669"/>
    <property type="project" value="TreeGrafter"/>
</dbReference>
<dbReference type="GO" id="GO:0005737">
    <property type="term" value="C:cytoplasm"/>
    <property type="evidence" value="ECO:0007669"/>
    <property type="project" value="TreeGrafter"/>
</dbReference>
<comment type="similarity">
    <text evidence="1">Belongs to the AB hydrolase superfamily. AB hydrolase 2 family.</text>
</comment>
<keyword evidence="6" id="KW-1185">Reference proteome</keyword>
<dbReference type="PANTHER" id="PTHR10655:SF17">
    <property type="entry name" value="LYSOPHOSPHOLIPASE-LIKE PROTEIN 1"/>
    <property type="match status" value="1"/>
</dbReference>
<sequence>MGNFCAPTLCNDLTIAEWQHATIAPSARHVATVIWLHGLGDSGLSWYKCVIEAKPLPHVKYIFPSAPFRSVTLNGGMAMPAWFDIYGLRPEDKEDEAGINRSSVFLAQIIAREIKQGISPNNIAVVGFSQGGALAAHTCFRTLTYQLGAVVLLSSYVPLATSFAPSNNNTPTLVCHGDRDMLIPAMYAHKSVELLKSHRVPTELKLYRGLAHASNTSEMADVCQFLARHLNVSLPSHV</sequence>
<evidence type="ECO:0000256" key="1">
    <source>
        <dbReference type="ARBA" id="ARBA00006499"/>
    </source>
</evidence>
<dbReference type="InterPro" id="IPR050565">
    <property type="entry name" value="LYPA1-2/EST-like"/>
</dbReference>
<evidence type="ECO:0000256" key="2">
    <source>
        <dbReference type="ARBA" id="ARBA00022801"/>
    </source>
</evidence>
<name>A0A024UEV5_9STRA</name>
<dbReference type="EMBL" id="KI913957">
    <property type="protein sequence ID" value="ETW04813.1"/>
    <property type="molecule type" value="Genomic_DNA"/>
</dbReference>